<evidence type="ECO:0000313" key="9">
    <source>
        <dbReference type="EMBL" id="PIN22747.1"/>
    </source>
</evidence>
<dbReference type="Pfam" id="PF14416">
    <property type="entry name" value="PMR5N"/>
    <property type="match status" value="1"/>
</dbReference>
<keyword evidence="4" id="KW-0735">Signal-anchor</keyword>
<evidence type="ECO:0000313" key="10">
    <source>
        <dbReference type="Proteomes" id="UP000231279"/>
    </source>
</evidence>
<evidence type="ECO:0000256" key="2">
    <source>
        <dbReference type="ARBA" id="ARBA00007727"/>
    </source>
</evidence>
<proteinExistence type="inferred from homology"/>
<evidence type="ECO:0000259" key="7">
    <source>
        <dbReference type="Pfam" id="PF13839"/>
    </source>
</evidence>
<protein>
    <submittedName>
        <fullName evidence="9">Uncharacterized protein</fullName>
    </submittedName>
</protein>
<dbReference type="GO" id="GO:0016413">
    <property type="term" value="F:O-acetyltransferase activity"/>
    <property type="evidence" value="ECO:0007669"/>
    <property type="project" value="InterPro"/>
</dbReference>
<comment type="subcellular location">
    <subcellularLocation>
        <location evidence="1">Membrane</location>
        <topology evidence="1">Single-pass membrane protein</topology>
    </subcellularLocation>
</comment>
<dbReference type="EMBL" id="NKXS01000702">
    <property type="protein sequence ID" value="PIN22747.1"/>
    <property type="molecule type" value="Genomic_DNA"/>
</dbReference>
<dbReference type="GO" id="GO:0005794">
    <property type="term" value="C:Golgi apparatus"/>
    <property type="evidence" value="ECO:0007669"/>
    <property type="project" value="TreeGrafter"/>
</dbReference>
<dbReference type="GO" id="GO:0016020">
    <property type="term" value="C:membrane"/>
    <property type="evidence" value="ECO:0007669"/>
    <property type="project" value="UniProtKB-SubCell"/>
</dbReference>
<evidence type="ECO:0000256" key="3">
    <source>
        <dbReference type="ARBA" id="ARBA00022692"/>
    </source>
</evidence>
<dbReference type="InterPro" id="IPR026057">
    <property type="entry name" value="TBL_C"/>
</dbReference>
<reference evidence="10" key="1">
    <citation type="journal article" date="2018" name="Gigascience">
        <title>Genome assembly of the Pink Ipe (Handroanthus impetiginosus, Bignoniaceae), a highly valued, ecologically keystone Neotropical timber forest tree.</title>
        <authorList>
            <person name="Silva-Junior O.B."/>
            <person name="Grattapaglia D."/>
            <person name="Novaes E."/>
            <person name="Collevatti R.G."/>
        </authorList>
    </citation>
    <scope>NUCLEOTIDE SEQUENCE [LARGE SCALE GENOMIC DNA]</scope>
    <source>
        <strain evidence="10">cv. UFG-1</strain>
    </source>
</reference>
<dbReference type="InterPro" id="IPR025846">
    <property type="entry name" value="TBL_N"/>
</dbReference>
<dbReference type="Proteomes" id="UP000231279">
    <property type="component" value="Unassembled WGS sequence"/>
</dbReference>
<evidence type="ECO:0000256" key="4">
    <source>
        <dbReference type="ARBA" id="ARBA00022968"/>
    </source>
</evidence>
<dbReference type="AlphaFoldDB" id="A0A2G9HZ06"/>
<organism evidence="9 10">
    <name type="scientific">Handroanthus impetiginosus</name>
    <dbReference type="NCBI Taxonomy" id="429701"/>
    <lineage>
        <taxon>Eukaryota</taxon>
        <taxon>Viridiplantae</taxon>
        <taxon>Streptophyta</taxon>
        <taxon>Embryophyta</taxon>
        <taxon>Tracheophyta</taxon>
        <taxon>Spermatophyta</taxon>
        <taxon>Magnoliopsida</taxon>
        <taxon>eudicotyledons</taxon>
        <taxon>Gunneridae</taxon>
        <taxon>Pentapetalae</taxon>
        <taxon>asterids</taxon>
        <taxon>lamiids</taxon>
        <taxon>Lamiales</taxon>
        <taxon>Bignoniaceae</taxon>
        <taxon>Crescentiina</taxon>
        <taxon>Tabebuia alliance</taxon>
        <taxon>Handroanthus</taxon>
    </lineage>
</organism>
<dbReference type="Pfam" id="PF13839">
    <property type="entry name" value="PC-Esterase"/>
    <property type="match status" value="1"/>
</dbReference>
<comment type="similarity">
    <text evidence="2">Belongs to the PC-esterase family. TBL subfamily.</text>
</comment>
<evidence type="ECO:0000256" key="1">
    <source>
        <dbReference type="ARBA" id="ARBA00004167"/>
    </source>
</evidence>
<evidence type="ECO:0000259" key="8">
    <source>
        <dbReference type="Pfam" id="PF14416"/>
    </source>
</evidence>
<dbReference type="PANTHER" id="PTHR32285">
    <property type="entry name" value="PROTEIN TRICHOME BIREFRINGENCE-LIKE 9-RELATED"/>
    <property type="match status" value="1"/>
</dbReference>
<comment type="caution">
    <text evidence="9">The sequence shown here is derived from an EMBL/GenBank/DDBJ whole genome shotgun (WGS) entry which is preliminary data.</text>
</comment>
<feature type="domain" description="Trichome birefringence-like N-terminal" evidence="8">
    <location>
        <begin position="130"/>
        <end position="182"/>
    </location>
</feature>
<evidence type="ECO:0000256" key="6">
    <source>
        <dbReference type="ARBA" id="ARBA00023136"/>
    </source>
</evidence>
<dbReference type="PANTHER" id="PTHR32285:SF258">
    <property type="entry name" value="PROTEIN TRICHOME BIREFRINGENCE-LIKE 4"/>
    <property type="match status" value="1"/>
</dbReference>
<feature type="domain" description="Trichome birefringence-like C-terminal" evidence="7">
    <location>
        <begin position="183"/>
        <end position="471"/>
    </location>
</feature>
<name>A0A2G9HZ06_9LAMI</name>
<evidence type="ECO:0000256" key="5">
    <source>
        <dbReference type="ARBA" id="ARBA00022989"/>
    </source>
</evidence>
<keyword evidence="5" id="KW-1133">Transmembrane helix</keyword>
<accession>A0A2G9HZ06</accession>
<sequence>MSLSIHANMDVHSSINVPLPPPYNTKILQILTLTFPSNGGSITINIINITHNQIAQKGFSSIENKPQLWQQHHDGAEKDPVFTHISNQNAVISDSAIDGIGNEKEIRDGLNTRVLPKRKGKQSWLKMMGKCDIFDGKWVKDDSSPLYQPGSCPLMDESFNCYQNGRPDNGYEKFKWQPNHCNIPRLDGAKILKFLKGKRIVYVGDSLNRNMWESMVCLLRNSVKNKSRVFEASGKSEFKKEGTYSFLFTDYNFSAEYIRSAFLVQEWEMPINNGSKKETLRLDMVEKSYDSYKDADVLVFNTGNWWTHEKTSQGKGYYQEGNHVHEKLDVVEAFDKAMATWARWIEANIDPSKTRVFFRGYSFSHFSKGEWNSGGRCDSKEPIKDEKDLLSLGELSPPIPQMLDKAMERVKTSVFYLNVTKMTNYRRDAHPSIYRKPNMTQEEKHVFQTQQDCSHWCLPGVPDTWNQLLFAQLLLSDKQRQSKQKRYGKTGTLVD</sequence>
<keyword evidence="6" id="KW-0472">Membrane</keyword>
<dbReference type="InterPro" id="IPR029962">
    <property type="entry name" value="TBL"/>
</dbReference>
<dbReference type="OrthoDB" id="630188at2759"/>
<keyword evidence="3" id="KW-0812">Transmembrane</keyword>
<keyword evidence="10" id="KW-1185">Reference proteome</keyword>
<gene>
    <name evidence="9" type="ORF">CDL12_04533</name>
</gene>